<proteinExistence type="inferred from homology"/>
<comment type="similarity">
    <text evidence="1">Belongs to the PRR23 family.</text>
</comment>
<gene>
    <name evidence="4" type="primary">LOC103681671</name>
</gene>
<feature type="compositionally biased region" description="Pro residues" evidence="2">
    <location>
        <begin position="203"/>
        <end position="217"/>
    </location>
</feature>
<accession>A0A384DQY8</accession>
<dbReference type="Pfam" id="PF10630">
    <property type="entry name" value="DUF2476"/>
    <property type="match status" value="1"/>
</dbReference>
<evidence type="ECO:0000256" key="2">
    <source>
        <dbReference type="SAM" id="MobiDB-lite"/>
    </source>
</evidence>
<dbReference type="GeneID" id="103681671"/>
<evidence type="ECO:0000256" key="1">
    <source>
        <dbReference type="ARBA" id="ARBA00009113"/>
    </source>
</evidence>
<dbReference type="PANTHER" id="PTHR31813:SF4">
    <property type="entry name" value="PROLINE-RICH PROTEIN 23A"/>
    <property type="match status" value="1"/>
</dbReference>
<dbReference type="Proteomes" id="UP000261680">
    <property type="component" value="Unplaced"/>
</dbReference>
<dbReference type="RefSeq" id="XP_008709471.2">
    <property type="nucleotide sequence ID" value="XM_008711249.2"/>
</dbReference>
<organism evidence="3 4">
    <name type="scientific">Ursus maritimus</name>
    <name type="common">Polar bear</name>
    <name type="synonym">Thalarctos maritimus</name>
    <dbReference type="NCBI Taxonomy" id="29073"/>
    <lineage>
        <taxon>Eukaryota</taxon>
        <taxon>Metazoa</taxon>
        <taxon>Chordata</taxon>
        <taxon>Craniata</taxon>
        <taxon>Vertebrata</taxon>
        <taxon>Euteleostomi</taxon>
        <taxon>Mammalia</taxon>
        <taxon>Eutheria</taxon>
        <taxon>Laurasiatheria</taxon>
        <taxon>Carnivora</taxon>
        <taxon>Caniformia</taxon>
        <taxon>Ursidae</taxon>
        <taxon>Ursus</taxon>
    </lineage>
</organism>
<dbReference type="InterPro" id="IPR018903">
    <property type="entry name" value="PRR23"/>
</dbReference>
<keyword evidence="3" id="KW-1185">Reference proteome</keyword>
<name>A0A384DQY8_URSMA</name>
<evidence type="ECO:0000313" key="3">
    <source>
        <dbReference type="Proteomes" id="UP000261680"/>
    </source>
</evidence>
<dbReference type="OrthoDB" id="9717112at2759"/>
<feature type="compositionally biased region" description="Pro residues" evidence="2">
    <location>
        <begin position="239"/>
        <end position="264"/>
    </location>
</feature>
<protein>
    <submittedName>
        <fullName evidence="4">Proline-rich protein 23C-like</fullName>
    </submittedName>
</protein>
<dbReference type="KEGG" id="umr:103681671"/>
<dbReference type="AlphaFoldDB" id="A0A384DQY8"/>
<evidence type="ECO:0000313" key="4">
    <source>
        <dbReference type="RefSeq" id="XP_008709471.2"/>
    </source>
</evidence>
<feature type="compositionally biased region" description="Basic residues" evidence="2">
    <location>
        <begin position="266"/>
        <end position="275"/>
    </location>
</feature>
<feature type="region of interest" description="Disordered" evidence="2">
    <location>
        <begin position="23"/>
        <end position="53"/>
    </location>
</feature>
<reference evidence="4" key="1">
    <citation type="submission" date="2025-08" db="UniProtKB">
        <authorList>
            <consortium name="RefSeq"/>
        </authorList>
    </citation>
    <scope>IDENTIFICATION</scope>
    <source>
        <tissue evidence="4">Whole blood</tissue>
    </source>
</reference>
<dbReference type="PANTHER" id="PTHR31813">
    <property type="entry name" value="PROLINE-RICH PROTEIN 23B"/>
    <property type="match status" value="1"/>
</dbReference>
<sequence length="275" mass="29722">MVNEEKRKIFLASLELSAQIRQCEKPGIRTPEAEPSTRAAKPEPQDCGPPRRRLQNSRHCLCVARHRSPPPPDASPVVQTCHCVQDPVPHTLRQAPGAPPDELVLEPQATSALQVTLGELSLVLVPEALLSSGGQGPSPAGLEHGAFRNAPGHEVAVEQGFFCASVPEVAAQEEAYEEDADPEFLTPGLDPAAGSVPGLRPHPQGPKPDPWPGAPTPRPKRRSPLRYFSLDAHLLEPFPSSPLQPLPPSPSPGPQVRPQRPPGPSRKARRRLFRE</sequence>
<feature type="region of interest" description="Disordered" evidence="2">
    <location>
        <begin position="173"/>
        <end position="275"/>
    </location>
</feature>